<dbReference type="EMBL" id="GBXM01102845">
    <property type="protein sequence ID" value="JAH05732.1"/>
    <property type="molecule type" value="Transcribed_RNA"/>
</dbReference>
<dbReference type="AlphaFoldDB" id="A0A0E9PN83"/>
<organism evidence="1">
    <name type="scientific">Anguilla anguilla</name>
    <name type="common">European freshwater eel</name>
    <name type="synonym">Muraena anguilla</name>
    <dbReference type="NCBI Taxonomy" id="7936"/>
    <lineage>
        <taxon>Eukaryota</taxon>
        <taxon>Metazoa</taxon>
        <taxon>Chordata</taxon>
        <taxon>Craniata</taxon>
        <taxon>Vertebrata</taxon>
        <taxon>Euteleostomi</taxon>
        <taxon>Actinopterygii</taxon>
        <taxon>Neopterygii</taxon>
        <taxon>Teleostei</taxon>
        <taxon>Anguilliformes</taxon>
        <taxon>Anguillidae</taxon>
        <taxon>Anguilla</taxon>
    </lineage>
</organism>
<reference evidence="1" key="1">
    <citation type="submission" date="2014-11" db="EMBL/GenBank/DDBJ databases">
        <authorList>
            <person name="Amaro Gonzalez C."/>
        </authorList>
    </citation>
    <scope>NUCLEOTIDE SEQUENCE</scope>
</reference>
<reference evidence="1" key="2">
    <citation type="journal article" date="2015" name="Fish Shellfish Immunol.">
        <title>Early steps in the European eel (Anguilla anguilla)-Vibrio vulnificus interaction in the gills: Role of the RtxA13 toxin.</title>
        <authorList>
            <person name="Callol A."/>
            <person name="Pajuelo D."/>
            <person name="Ebbesson L."/>
            <person name="Teles M."/>
            <person name="MacKenzie S."/>
            <person name="Amaro C."/>
        </authorList>
    </citation>
    <scope>NUCLEOTIDE SEQUENCE</scope>
</reference>
<sequence length="50" mass="5620">MNFFFFLYGNDTGQFSENGSKWQLVLNWVSDHGLGANKKACIPSQIALPQ</sequence>
<accession>A0A0E9PN83</accession>
<evidence type="ECO:0000313" key="1">
    <source>
        <dbReference type="EMBL" id="JAH05732.1"/>
    </source>
</evidence>
<dbReference type="EMBL" id="GBXM01101466">
    <property type="protein sequence ID" value="JAH07111.1"/>
    <property type="molecule type" value="Transcribed_RNA"/>
</dbReference>
<protein>
    <submittedName>
        <fullName evidence="1">Uncharacterized protein</fullName>
    </submittedName>
</protein>
<name>A0A0E9PN83_ANGAN</name>
<proteinExistence type="predicted"/>